<keyword evidence="3" id="KW-1185">Reference proteome</keyword>
<keyword evidence="1" id="KW-0812">Transmembrane</keyword>
<accession>A0A1I6DWY6</accession>
<feature type="transmembrane region" description="Helical" evidence="1">
    <location>
        <begin position="12"/>
        <end position="31"/>
    </location>
</feature>
<dbReference type="EMBL" id="FOYM01000019">
    <property type="protein sequence ID" value="SFR09808.1"/>
    <property type="molecule type" value="Genomic_DNA"/>
</dbReference>
<protein>
    <submittedName>
        <fullName evidence="2">Uncharacterized protein</fullName>
    </submittedName>
</protein>
<evidence type="ECO:0000313" key="3">
    <source>
        <dbReference type="Proteomes" id="UP000199584"/>
    </source>
</evidence>
<feature type="transmembrane region" description="Helical" evidence="1">
    <location>
        <begin position="121"/>
        <end position="140"/>
    </location>
</feature>
<name>A0A1I6DWY6_9FIRM</name>
<proteinExistence type="predicted"/>
<feature type="transmembrane region" description="Helical" evidence="1">
    <location>
        <begin position="58"/>
        <end position="79"/>
    </location>
</feature>
<keyword evidence="1" id="KW-0472">Membrane</keyword>
<gene>
    <name evidence="2" type="ORF">SAMN05660706_11965</name>
</gene>
<dbReference type="Pfam" id="PF20587">
    <property type="entry name" value="DUF6789"/>
    <property type="match status" value="1"/>
</dbReference>
<sequence length="149" mass="16575">MLIQDRLTRGFFAGLAGGVAMNIVNLISYYAGIAELRFLDWAAHTIYGTKPQNFAETVFAQGVQLIFVSILGIIFAYLIPLLTSRNYLFRGWLYGTIIWFSLYGLSMLFKIEATTPLRMGTVATDLVGASVFGLVLAEALHRWGEDIKV</sequence>
<reference evidence="3" key="1">
    <citation type="submission" date="2016-10" db="EMBL/GenBank/DDBJ databases">
        <authorList>
            <person name="Varghese N."/>
            <person name="Submissions S."/>
        </authorList>
    </citation>
    <scope>NUCLEOTIDE SEQUENCE [LARGE SCALE GENOMIC DNA]</scope>
    <source>
        <strain evidence="3">DSM 3669</strain>
    </source>
</reference>
<organism evidence="2 3">
    <name type="scientific">Desulfoscipio geothermicus DSM 3669</name>
    <dbReference type="NCBI Taxonomy" id="1121426"/>
    <lineage>
        <taxon>Bacteria</taxon>
        <taxon>Bacillati</taxon>
        <taxon>Bacillota</taxon>
        <taxon>Clostridia</taxon>
        <taxon>Eubacteriales</taxon>
        <taxon>Desulfallaceae</taxon>
        <taxon>Desulfoscipio</taxon>
    </lineage>
</organism>
<evidence type="ECO:0000313" key="2">
    <source>
        <dbReference type="EMBL" id="SFR09808.1"/>
    </source>
</evidence>
<feature type="transmembrane region" description="Helical" evidence="1">
    <location>
        <begin position="91"/>
        <end position="109"/>
    </location>
</feature>
<keyword evidence="1" id="KW-1133">Transmembrane helix</keyword>
<dbReference type="InterPro" id="IPR046739">
    <property type="entry name" value="DUF6789"/>
</dbReference>
<dbReference type="AlphaFoldDB" id="A0A1I6DWY6"/>
<dbReference type="Proteomes" id="UP000199584">
    <property type="component" value="Unassembled WGS sequence"/>
</dbReference>
<dbReference type="RefSeq" id="WP_245779757.1">
    <property type="nucleotide sequence ID" value="NZ_FOYM01000019.1"/>
</dbReference>
<evidence type="ECO:0000256" key="1">
    <source>
        <dbReference type="SAM" id="Phobius"/>
    </source>
</evidence>